<dbReference type="GO" id="GO:0098632">
    <property type="term" value="F:cell-cell adhesion mediator activity"/>
    <property type="evidence" value="ECO:0007669"/>
    <property type="project" value="TreeGrafter"/>
</dbReference>
<keyword evidence="4" id="KW-1185">Reference proteome</keyword>
<protein>
    <recommendedName>
        <fullName evidence="2">Ig-like domain-containing protein</fullName>
    </recommendedName>
</protein>
<dbReference type="Pfam" id="PF07679">
    <property type="entry name" value="I-set"/>
    <property type="match status" value="1"/>
</dbReference>
<name>A0AAV2QKR9_MEGNR</name>
<dbReference type="GO" id="GO:0007411">
    <property type="term" value="P:axon guidance"/>
    <property type="evidence" value="ECO:0007669"/>
    <property type="project" value="TreeGrafter"/>
</dbReference>
<dbReference type="AlphaFoldDB" id="A0AAV2QKR9"/>
<reference evidence="3 4" key="1">
    <citation type="submission" date="2024-05" db="EMBL/GenBank/DDBJ databases">
        <authorList>
            <person name="Wallberg A."/>
        </authorList>
    </citation>
    <scope>NUCLEOTIDE SEQUENCE [LARGE SCALE GENOMIC DNA]</scope>
</reference>
<dbReference type="SUPFAM" id="SSF48726">
    <property type="entry name" value="Immunoglobulin"/>
    <property type="match status" value="2"/>
</dbReference>
<dbReference type="InterPro" id="IPR007110">
    <property type="entry name" value="Ig-like_dom"/>
</dbReference>
<dbReference type="Gene3D" id="2.60.40.10">
    <property type="entry name" value="Immunoglobulins"/>
    <property type="match status" value="2"/>
</dbReference>
<dbReference type="PANTHER" id="PTHR10075:SF14">
    <property type="entry name" value="CELL ADHESION MOLECULE DSCAM2-RELATED"/>
    <property type="match status" value="1"/>
</dbReference>
<dbReference type="InterPro" id="IPR013098">
    <property type="entry name" value="Ig_I-set"/>
</dbReference>
<dbReference type="InterPro" id="IPR003599">
    <property type="entry name" value="Ig_sub"/>
</dbReference>
<dbReference type="EMBL" id="CAXKWB010008435">
    <property type="protein sequence ID" value="CAL4091055.1"/>
    <property type="molecule type" value="Genomic_DNA"/>
</dbReference>
<dbReference type="InterPro" id="IPR013783">
    <property type="entry name" value="Ig-like_fold"/>
</dbReference>
<gene>
    <name evidence="3" type="ORF">MNOR_LOCUS14226</name>
</gene>
<dbReference type="GO" id="GO:0070593">
    <property type="term" value="P:dendrite self-avoidance"/>
    <property type="evidence" value="ECO:0007669"/>
    <property type="project" value="TreeGrafter"/>
</dbReference>
<dbReference type="Proteomes" id="UP001497623">
    <property type="component" value="Unassembled WGS sequence"/>
</dbReference>
<sequence length="138" mass="14774">GMRTIVTCLIRSGDQPITMSWQKDGQPMNLTPGVNIKQIDTFTSMLTIDSARDEHTGNYTCLAANSARTTTFTARLSVSVPPAWVTEPVSGSVALGGAVALHCLAKGFPSPTISWRKETVSGEFVSVTSVDRGVTMWP</sequence>
<evidence type="ECO:0000313" key="4">
    <source>
        <dbReference type="Proteomes" id="UP001497623"/>
    </source>
</evidence>
<evidence type="ECO:0000313" key="3">
    <source>
        <dbReference type="EMBL" id="CAL4091055.1"/>
    </source>
</evidence>
<feature type="domain" description="Ig-like" evidence="2">
    <location>
        <begin position="1"/>
        <end position="77"/>
    </location>
</feature>
<feature type="non-terminal residue" evidence="3">
    <location>
        <position position="138"/>
    </location>
</feature>
<dbReference type="InterPro" id="IPR003598">
    <property type="entry name" value="Ig_sub2"/>
</dbReference>
<dbReference type="GO" id="GO:0007156">
    <property type="term" value="P:homophilic cell adhesion via plasma membrane adhesion molecules"/>
    <property type="evidence" value="ECO:0007669"/>
    <property type="project" value="TreeGrafter"/>
</dbReference>
<dbReference type="SMART" id="SM00409">
    <property type="entry name" value="IG"/>
    <property type="match status" value="1"/>
</dbReference>
<accession>A0AAV2QKR9</accession>
<evidence type="ECO:0000256" key="1">
    <source>
        <dbReference type="ARBA" id="ARBA00023319"/>
    </source>
</evidence>
<feature type="domain" description="Ig-like" evidence="2">
    <location>
        <begin position="82"/>
        <end position="138"/>
    </location>
</feature>
<feature type="non-terminal residue" evidence="3">
    <location>
        <position position="1"/>
    </location>
</feature>
<dbReference type="InterPro" id="IPR036179">
    <property type="entry name" value="Ig-like_dom_sf"/>
</dbReference>
<dbReference type="PROSITE" id="PS50835">
    <property type="entry name" value="IG_LIKE"/>
    <property type="match status" value="2"/>
</dbReference>
<dbReference type="GO" id="GO:0005886">
    <property type="term" value="C:plasma membrane"/>
    <property type="evidence" value="ECO:0007669"/>
    <property type="project" value="TreeGrafter"/>
</dbReference>
<organism evidence="3 4">
    <name type="scientific">Meganyctiphanes norvegica</name>
    <name type="common">Northern krill</name>
    <name type="synonym">Thysanopoda norvegica</name>
    <dbReference type="NCBI Taxonomy" id="48144"/>
    <lineage>
        <taxon>Eukaryota</taxon>
        <taxon>Metazoa</taxon>
        <taxon>Ecdysozoa</taxon>
        <taxon>Arthropoda</taxon>
        <taxon>Crustacea</taxon>
        <taxon>Multicrustacea</taxon>
        <taxon>Malacostraca</taxon>
        <taxon>Eumalacostraca</taxon>
        <taxon>Eucarida</taxon>
        <taxon>Euphausiacea</taxon>
        <taxon>Euphausiidae</taxon>
        <taxon>Meganyctiphanes</taxon>
    </lineage>
</organism>
<dbReference type="SMART" id="SM00408">
    <property type="entry name" value="IGc2"/>
    <property type="match status" value="1"/>
</dbReference>
<dbReference type="GO" id="GO:0030424">
    <property type="term" value="C:axon"/>
    <property type="evidence" value="ECO:0007669"/>
    <property type="project" value="TreeGrafter"/>
</dbReference>
<dbReference type="PANTHER" id="PTHR10075">
    <property type="entry name" value="BASIGIN RELATED"/>
    <property type="match status" value="1"/>
</dbReference>
<keyword evidence="1" id="KW-0393">Immunoglobulin domain</keyword>
<evidence type="ECO:0000259" key="2">
    <source>
        <dbReference type="PROSITE" id="PS50835"/>
    </source>
</evidence>
<proteinExistence type="predicted"/>
<dbReference type="FunFam" id="2.60.40.10:FF:000333">
    <property type="entry name" value="Down syndrome cell adhesion molecule"/>
    <property type="match status" value="1"/>
</dbReference>
<comment type="caution">
    <text evidence="3">The sequence shown here is derived from an EMBL/GenBank/DDBJ whole genome shotgun (WGS) entry which is preliminary data.</text>
</comment>